<comment type="caution">
    <text evidence="2">The sequence shown here is derived from an EMBL/GenBank/DDBJ whole genome shotgun (WGS) entry which is preliminary data.</text>
</comment>
<dbReference type="InterPro" id="IPR056924">
    <property type="entry name" value="SH3_Tf2-1"/>
</dbReference>
<dbReference type="Pfam" id="PF24626">
    <property type="entry name" value="SH3_Tf2-1"/>
    <property type="match status" value="1"/>
</dbReference>
<dbReference type="OrthoDB" id="1300917at2759"/>
<keyword evidence="3" id="KW-1185">Reference proteome</keyword>
<dbReference type="Proteomes" id="UP001152484">
    <property type="component" value="Unassembled WGS sequence"/>
</dbReference>
<accession>A0A9P0ZBI4</accession>
<proteinExistence type="predicted"/>
<reference evidence="2" key="1">
    <citation type="submission" date="2022-07" db="EMBL/GenBank/DDBJ databases">
        <authorList>
            <person name="Macas J."/>
            <person name="Novak P."/>
            <person name="Neumann P."/>
        </authorList>
    </citation>
    <scope>NUCLEOTIDE SEQUENCE</scope>
</reference>
<sequence length="140" mass="16238">MKAHADKKRSERTFKVGDWVWLKLQSYIQRTVEQRMNDKLSPKFYGPFQVNQVVGEVAYQLKLPMEAKIHHTFHVSQLKEFRGVLPSKPHISSWLQDSNTAEKMEPIALLARQMVKSQNQAKIKFLIQWQGQDAADAVFG</sequence>
<feature type="domain" description="Tf2-1-like SH3-like" evidence="1">
    <location>
        <begin position="17"/>
        <end position="81"/>
    </location>
</feature>
<dbReference type="PANTHER" id="PTHR46148:SF52">
    <property type="entry name" value="OS04G0603800 PROTEIN"/>
    <property type="match status" value="1"/>
</dbReference>
<name>A0A9P0ZBI4_CUSEU</name>
<dbReference type="EMBL" id="CAMAPE010000031">
    <property type="protein sequence ID" value="CAH9094095.1"/>
    <property type="molecule type" value="Genomic_DNA"/>
</dbReference>
<organism evidence="2 3">
    <name type="scientific">Cuscuta europaea</name>
    <name type="common">European dodder</name>
    <dbReference type="NCBI Taxonomy" id="41803"/>
    <lineage>
        <taxon>Eukaryota</taxon>
        <taxon>Viridiplantae</taxon>
        <taxon>Streptophyta</taxon>
        <taxon>Embryophyta</taxon>
        <taxon>Tracheophyta</taxon>
        <taxon>Spermatophyta</taxon>
        <taxon>Magnoliopsida</taxon>
        <taxon>eudicotyledons</taxon>
        <taxon>Gunneridae</taxon>
        <taxon>Pentapetalae</taxon>
        <taxon>asterids</taxon>
        <taxon>lamiids</taxon>
        <taxon>Solanales</taxon>
        <taxon>Convolvulaceae</taxon>
        <taxon>Cuscuteae</taxon>
        <taxon>Cuscuta</taxon>
        <taxon>Cuscuta subgen. Cuscuta</taxon>
    </lineage>
</organism>
<dbReference type="PANTHER" id="PTHR46148">
    <property type="entry name" value="CHROMO DOMAIN-CONTAINING PROTEIN"/>
    <property type="match status" value="1"/>
</dbReference>
<dbReference type="AlphaFoldDB" id="A0A9P0ZBI4"/>
<gene>
    <name evidence="2" type="ORF">CEURO_LOCUS12585</name>
</gene>
<protein>
    <recommendedName>
        <fullName evidence="1">Tf2-1-like SH3-like domain-containing protein</fullName>
    </recommendedName>
</protein>
<evidence type="ECO:0000313" key="3">
    <source>
        <dbReference type="Proteomes" id="UP001152484"/>
    </source>
</evidence>
<evidence type="ECO:0000313" key="2">
    <source>
        <dbReference type="EMBL" id="CAH9094095.1"/>
    </source>
</evidence>
<evidence type="ECO:0000259" key="1">
    <source>
        <dbReference type="Pfam" id="PF24626"/>
    </source>
</evidence>